<evidence type="ECO:0000256" key="1">
    <source>
        <dbReference type="ARBA" id="ARBA00004651"/>
    </source>
</evidence>
<keyword evidence="7" id="KW-0406">Ion transport</keyword>
<keyword evidence="6 10" id="KW-1133">Transmembrane helix</keyword>
<dbReference type="GO" id="GO:0005886">
    <property type="term" value="C:plasma membrane"/>
    <property type="evidence" value="ECO:0007669"/>
    <property type="project" value="UniProtKB-SubCell"/>
</dbReference>
<reference evidence="11" key="1">
    <citation type="submission" date="2019-08" db="EMBL/GenBank/DDBJ databases">
        <authorList>
            <person name="Kucharzyk K."/>
            <person name="Murdoch R.W."/>
            <person name="Higgins S."/>
            <person name="Loffler F."/>
        </authorList>
    </citation>
    <scope>NUCLEOTIDE SEQUENCE</scope>
</reference>
<feature type="transmembrane region" description="Helical" evidence="10">
    <location>
        <begin position="199"/>
        <end position="223"/>
    </location>
</feature>
<evidence type="ECO:0000256" key="4">
    <source>
        <dbReference type="ARBA" id="ARBA00022475"/>
    </source>
</evidence>
<proteinExistence type="predicted"/>
<comment type="subcellular location">
    <subcellularLocation>
        <location evidence="1">Cell membrane</location>
        <topology evidence="1">Multi-pass membrane protein</topology>
    </subcellularLocation>
</comment>
<dbReference type="NCBIfam" id="TIGR00797">
    <property type="entry name" value="matE"/>
    <property type="match status" value="1"/>
</dbReference>
<dbReference type="AlphaFoldDB" id="A0A644XDG9"/>
<dbReference type="Pfam" id="PF01554">
    <property type="entry name" value="MatE"/>
    <property type="match status" value="2"/>
</dbReference>
<feature type="transmembrane region" description="Helical" evidence="10">
    <location>
        <begin position="422"/>
        <end position="442"/>
    </location>
</feature>
<keyword evidence="8 10" id="KW-0472">Membrane</keyword>
<feature type="transmembrane region" description="Helical" evidence="10">
    <location>
        <begin position="46"/>
        <end position="71"/>
    </location>
</feature>
<dbReference type="GO" id="GO:0042910">
    <property type="term" value="F:xenobiotic transmembrane transporter activity"/>
    <property type="evidence" value="ECO:0007669"/>
    <property type="project" value="InterPro"/>
</dbReference>
<feature type="transmembrane region" description="Helical" evidence="10">
    <location>
        <begin position="229"/>
        <end position="251"/>
    </location>
</feature>
<evidence type="ECO:0000256" key="9">
    <source>
        <dbReference type="ARBA" id="ARBA00031636"/>
    </source>
</evidence>
<protein>
    <recommendedName>
        <fullName evidence="9">Multidrug-efflux transporter</fullName>
    </recommendedName>
</protein>
<dbReference type="InterPro" id="IPR050222">
    <property type="entry name" value="MATE_MdtK"/>
</dbReference>
<feature type="transmembrane region" description="Helical" evidence="10">
    <location>
        <begin position="448"/>
        <end position="470"/>
    </location>
</feature>
<evidence type="ECO:0000256" key="5">
    <source>
        <dbReference type="ARBA" id="ARBA00022692"/>
    </source>
</evidence>
<sequence>MKRDKKQNRFSIFSVNFQGIRRLGSLIGDAIAGREYDYTNGRIIKAIFLLSVPMVLEMLMESLFAVADIFFVSKLGSDAVSAVGLTESINTIVYAVGIGMGVAATAIVSRRAGAKRYMAAAISSFQVLISTILISLPVAAAGIIFSSDLLRLMGAAENVATNMSTYTAITIGMAPLIMLLFASNAIFRASGNPATAMKVLIFANGINIVLDPVLIFGLGPIPALGVEGAAIATLIGRSIGVIMQLWILFNGNRLIRISRRAIMIHWKTIGEIFRLATGVTGQHLIGTASWIALMRIMAEFGSVVIAGYTIAIRIVLFFLLPAEGFSNAAATMVGQNLGAGKPYRAEKSAWTATWLNMIYLGSAGILMALFPSAIIGLFINEPAVIEAGARGLRMVSYGMAVYGLGSVMLNSINAAGDTLRPAWFMFAAFWIVEIPLAIWLSFNSPAEANGVYISILVAESIMALTALWWFRRGKWKTIKI</sequence>
<dbReference type="GO" id="GO:0015297">
    <property type="term" value="F:antiporter activity"/>
    <property type="evidence" value="ECO:0007669"/>
    <property type="project" value="UniProtKB-KW"/>
</dbReference>
<name>A0A644XDG9_9ZZZZ</name>
<evidence type="ECO:0000256" key="7">
    <source>
        <dbReference type="ARBA" id="ARBA00023065"/>
    </source>
</evidence>
<feature type="transmembrane region" description="Helical" evidence="10">
    <location>
        <begin position="391"/>
        <end position="410"/>
    </location>
</feature>
<evidence type="ECO:0000256" key="8">
    <source>
        <dbReference type="ARBA" id="ARBA00023136"/>
    </source>
</evidence>
<evidence type="ECO:0000313" key="11">
    <source>
        <dbReference type="EMBL" id="MPM12233.1"/>
    </source>
</evidence>
<gene>
    <name evidence="11" type="primary">mepA_35</name>
    <name evidence="11" type="ORF">SDC9_58585</name>
</gene>
<comment type="caution">
    <text evidence="11">The sequence shown here is derived from an EMBL/GenBank/DDBJ whole genome shotgun (WGS) entry which is preliminary data.</text>
</comment>
<evidence type="ECO:0000256" key="10">
    <source>
        <dbReference type="SAM" id="Phobius"/>
    </source>
</evidence>
<organism evidence="11">
    <name type="scientific">bioreactor metagenome</name>
    <dbReference type="NCBI Taxonomy" id="1076179"/>
    <lineage>
        <taxon>unclassified sequences</taxon>
        <taxon>metagenomes</taxon>
        <taxon>ecological metagenomes</taxon>
    </lineage>
</organism>
<accession>A0A644XDG9</accession>
<feature type="transmembrane region" description="Helical" evidence="10">
    <location>
        <begin position="165"/>
        <end position="187"/>
    </location>
</feature>
<dbReference type="InterPro" id="IPR048279">
    <property type="entry name" value="MdtK-like"/>
</dbReference>
<keyword evidence="5 10" id="KW-0812">Transmembrane</keyword>
<evidence type="ECO:0000256" key="6">
    <source>
        <dbReference type="ARBA" id="ARBA00022989"/>
    </source>
</evidence>
<feature type="transmembrane region" description="Helical" evidence="10">
    <location>
        <begin position="357"/>
        <end position="379"/>
    </location>
</feature>
<feature type="transmembrane region" description="Helical" evidence="10">
    <location>
        <begin position="272"/>
        <end position="294"/>
    </location>
</feature>
<feature type="transmembrane region" description="Helical" evidence="10">
    <location>
        <begin position="120"/>
        <end position="145"/>
    </location>
</feature>
<evidence type="ECO:0000256" key="3">
    <source>
        <dbReference type="ARBA" id="ARBA00022449"/>
    </source>
</evidence>
<dbReference type="PANTHER" id="PTHR43298">
    <property type="entry name" value="MULTIDRUG RESISTANCE PROTEIN NORM-RELATED"/>
    <property type="match status" value="1"/>
</dbReference>
<dbReference type="EMBL" id="VSSQ01001941">
    <property type="protein sequence ID" value="MPM12233.1"/>
    <property type="molecule type" value="Genomic_DNA"/>
</dbReference>
<feature type="transmembrane region" description="Helical" evidence="10">
    <location>
        <begin position="300"/>
        <end position="320"/>
    </location>
</feature>
<dbReference type="PANTHER" id="PTHR43298:SF2">
    <property type="entry name" value="FMN_FAD EXPORTER YEEO-RELATED"/>
    <property type="match status" value="1"/>
</dbReference>
<dbReference type="CDD" id="cd13139">
    <property type="entry name" value="MATE_like_14"/>
    <property type="match status" value="1"/>
</dbReference>
<dbReference type="GO" id="GO:0006811">
    <property type="term" value="P:monoatomic ion transport"/>
    <property type="evidence" value="ECO:0007669"/>
    <property type="project" value="UniProtKB-KW"/>
</dbReference>
<feature type="transmembrane region" description="Helical" evidence="10">
    <location>
        <begin position="91"/>
        <end position="108"/>
    </location>
</feature>
<evidence type="ECO:0000256" key="2">
    <source>
        <dbReference type="ARBA" id="ARBA00022448"/>
    </source>
</evidence>
<dbReference type="PIRSF" id="PIRSF006603">
    <property type="entry name" value="DinF"/>
    <property type="match status" value="1"/>
</dbReference>
<keyword evidence="2" id="KW-0813">Transport</keyword>
<keyword evidence="3" id="KW-0050">Antiport</keyword>
<dbReference type="InterPro" id="IPR002528">
    <property type="entry name" value="MATE_fam"/>
</dbReference>
<keyword evidence="4" id="KW-1003">Cell membrane</keyword>